<dbReference type="GO" id="GO:0006564">
    <property type="term" value="P:L-serine biosynthetic process"/>
    <property type="evidence" value="ECO:0007669"/>
    <property type="project" value="UniProtKB-KW"/>
</dbReference>
<reference evidence="9" key="1">
    <citation type="journal article" date="2021" name="ISME J.">
        <title>Mercury methylation by metabolically versatile and cosmopolitan marine bacteria.</title>
        <authorList>
            <person name="Lin H."/>
            <person name="Ascher D.B."/>
            <person name="Myung Y."/>
            <person name="Lamborg C.H."/>
            <person name="Hallam S.J."/>
            <person name="Gionfriddo C.M."/>
            <person name="Holt K.E."/>
            <person name="Moreau J.W."/>
        </authorList>
    </citation>
    <scope>NUCLEOTIDE SEQUENCE</scope>
    <source>
        <strain evidence="9">SI075_bin30</strain>
    </source>
</reference>
<dbReference type="PANTHER" id="PTHR43344">
    <property type="entry name" value="PHOSPHOSERINE PHOSPHATASE"/>
    <property type="match status" value="1"/>
</dbReference>
<evidence type="ECO:0000256" key="1">
    <source>
        <dbReference type="ARBA" id="ARBA00001946"/>
    </source>
</evidence>
<keyword evidence="5" id="KW-0479">Metal-binding</keyword>
<dbReference type="InterPro" id="IPR023214">
    <property type="entry name" value="HAD_sf"/>
</dbReference>
<comment type="cofactor">
    <cofactor evidence="1">
        <name>Mg(2+)</name>
        <dbReference type="ChEBI" id="CHEBI:18420"/>
    </cofactor>
</comment>
<dbReference type="AlphaFoldDB" id="A0A8T5GEJ8"/>
<sequence>MENEKIALFFDMDETIVSTDTIFSLFDEFGKKEKGEEIYEWSKNNPKKVADLYNIPIEEVYPGMDVELICKEIIEENKGIPLNKFEELVNALPIYEGAEKFFSDFMRKYGNNVFIISSSFEPIARGIAKKLGIPIENVIATKLLKENEKITKFIGPVLEAEKKEDALKEITTKNNILLKNCVGVGDGKHDHFFIKAITASGGLGIAVSKDKTLIENSGAQVIMSIPDYTKISTAVNDFAEKLEK</sequence>
<dbReference type="GO" id="GO:0000287">
    <property type="term" value="F:magnesium ion binding"/>
    <property type="evidence" value="ECO:0007669"/>
    <property type="project" value="TreeGrafter"/>
</dbReference>
<comment type="pathway">
    <text evidence="2">Amino-acid biosynthesis; L-serine biosynthesis; L-serine from 3-phospho-D-glycerate: step 3/3.</text>
</comment>
<keyword evidence="7" id="KW-0460">Magnesium</keyword>
<evidence type="ECO:0000256" key="4">
    <source>
        <dbReference type="ARBA" id="ARBA00022605"/>
    </source>
</evidence>
<evidence type="ECO:0000256" key="5">
    <source>
        <dbReference type="ARBA" id="ARBA00022723"/>
    </source>
</evidence>
<dbReference type="PANTHER" id="PTHR43344:SF2">
    <property type="entry name" value="PHOSPHOSERINE PHOSPHATASE"/>
    <property type="match status" value="1"/>
</dbReference>
<dbReference type="InterPro" id="IPR050582">
    <property type="entry name" value="HAD-like_SerB"/>
</dbReference>
<dbReference type="Pfam" id="PF12710">
    <property type="entry name" value="HAD"/>
    <property type="match status" value="1"/>
</dbReference>
<evidence type="ECO:0000256" key="7">
    <source>
        <dbReference type="ARBA" id="ARBA00022842"/>
    </source>
</evidence>
<keyword evidence="4" id="KW-0028">Amino-acid biosynthesis</keyword>
<accession>A0A8T5GEJ8</accession>
<comment type="caution">
    <text evidence="9">The sequence shown here is derived from an EMBL/GenBank/DDBJ whole genome shotgun (WGS) entry which is preliminary data.</text>
</comment>
<protein>
    <recommendedName>
        <fullName evidence="3">phosphoserine phosphatase</fullName>
        <ecNumber evidence="3">3.1.3.3</ecNumber>
    </recommendedName>
</protein>
<evidence type="ECO:0000256" key="2">
    <source>
        <dbReference type="ARBA" id="ARBA00005135"/>
    </source>
</evidence>
<dbReference type="GO" id="GO:0036424">
    <property type="term" value="F:L-phosphoserine phosphatase activity"/>
    <property type="evidence" value="ECO:0007669"/>
    <property type="project" value="TreeGrafter"/>
</dbReference>
<evidence type="ECO:0000313" key="10">
    <source>
        <dbReference type="Proteomes" id="UP000722459"/>
    </source>
</evidence>
<evidence type="ECO:0000256" key="3">
    <source>
        <dbReference type="ARBA" id="ARBA00012640"/>
    </source>
</evidence>
<dbReference type="NCBIfam" id="TIGR01488">
    <property type="entry name" value="HAD-SF-IB"/>
    <property type="match status" value="1"/>
</dbReference>
<dbReference type="EC" id="3.1.3.3" evidence="3"/>
<organism evidence="9 10">
    <name type="scientific">Candidatus Iainarchaeum sp</name>
    <dbReference type="NCBI Taxonomy" id="3101447"/>
    <lineage>
        <taxon>Archaea</taxon>
        <taxon>Candidatus Iainarchaeota</taxon>
        <taxon>Candidatus Iainarchaeia</taxon>
        <taxon>Candidatus Iainarchaeales</taxon>
        <taxon>Candidatus Iainarchaeaceae</taxon>
        <taxon>Candidatus Iainarchaeum</taxon>
    </lineage>
</organism>
<dbReference type="EMBL" id="JABJNZ010000016">
    <property type="protein sequence ID" value="MBT4870117.1"/>
    <property type="molecule type" value="Genomic_DNA"/>
</dbReference>
<proteinExistence type="predicted"/>
<dbReference type="Gene3D" id="3.40.50.1000">
    <property type="entry name" value="HAD superfamily/HAD-like"/>
    <property type="match status" value="1"/>
</dbReference>
<name>A0A8T5GEJ8_9ARCH</name>
<keyword evidence="8" id="KW-0718">Serine biosynthesis</keyword>
<keyword evidence="6" id="KW-0378">Hydrolase</keyword>
<evidence type="ECO:0000313" key="9">
    <source>
        <dbReference type="EMBL" id="MBT4870117.1"/>
    </source>
</evidence>
<dbReference type="SUPFAM" id="SSF56784">
    <property type="entry name" value="HAD-like"/>
    <property type="match status" value="1"/>
</dbReference>
<evidence type="ECO:0000256" key="8">
    <source>
        <dbReference type="ARBA" id="ARBA00023299"/>
    </source>
</evidence>
<dbReference type="Proteomes" id="UP000722459">
    <property type="component" value="Unassembled WGS sequence"/>
</dbReference>
<gene>
    <name evidence="9" type="ORF">HON47_00920</name>
</gene>
<dbReference type="GO" id="GO:0005737">
    <property type="term" value="C:cytoplasm"/>
    <property type="evidence" value="ECO:0007669"/>
    <property type="project" value="TreeGrafter"/>
</dbReference>
<dbReference type="InterPro" id="IPR036412">
    <property type="entry name" value="HAD-like_sf"/>
</dbReference>
<evidence type="ECO:0000256" key="6">
    <source>
        <dbReference type="ARBA" id="ARBA00022801"/>
    </source>
</evidence>